<keyword evidence="12 25" id="KW-0347">Helicase</keyword>
<keyword evidence="15" id="KW-0411">Iron-sulfur</keyword>
<evidence type="ECO:0000256" key="19">
    <source>
        <dbReference type="ARBA" id="ARBA00023268"/>
    </source>
</evidence>
<dbReference type="GO" id="GO:0046872">
    <property type="term" value="F:metal ion binding"/>
    <property type="evidence" value="ECO:0007669"/>
    <property type="project" value="UniProtKB-KW"/>
</dbReference>
<keyword evidence="5" id="KW-0004">4Fe-4S</keyword>
<keyword evidence="9" id="KW-0547">Nucleotide-binding</keyword>
<evidence type="ECO:0000256" key="1">
    <source>
        <dbReference type="ARBA" id="ARBA00001966"/>
    </source>
</evidence>
<evidence type="ECO:0000256" key="5">
    <source>
        <dbReference type="ARBA" id="ARBA00022485"/>
    </source>
</evidence>
<feature type="compositionally biased region" description="Low complexity" evidence="21">
    <location>
        <begin position="25"/>
        <end position="42"/>
    </location>
</feature>
<keyword evidence="26" id="KW-1185">Reference proteome</keyword>
<reference evidence="25" key="1">
    <citation type="submission" date="2023-06" db="EMBL/GenBank/DDBJ databases">
        <title>Survivors Of The Sea: Transcriptome response of Skeletonema marinoi to long-term dormancy.</title>
        <authorList>
            <person name="Pinder M.I.M."/>
            <person name="Kourtchenko O."/>
            <person name="Robertson E.K."/>
            <person name="Larsson T."/>
            <person name="Maumus F."/>
            <person name="Osuna-Cruz C.M."/>
            <person name="Vancaester E."/>
            <person name="Stenow R."/>
            <person name="Vandepoele K."/>
            <person name="Ploug H."/>
            <person name="Bruchert V."/>
            <person name="Godhe A."/>
            <person name="Topel M."/>
        </authorList>
    </citation>
    <scope>NUCLEOTIDE SEQUENCE</scope>
    <source>
        <strain evidence="25">R05AC</strain>
    </source>
</reference>
<evidence type="ECO:0000256" key="9">
    <source>
        <dbReference type="ARBA" id="ARBA00022741"/>
    </source>
</evidence>
<dbReference type="InterPro" id="IPR011604">
    <property type="entry name" value="PDDEXK-like_dom_sf"/>
</dbReference>
<feature type="compositionally biased region" description="Polar residues" evidence="21">
    <location>
        <begin position="499"/>
        <end position="511"/>
    </location>
</feature>
<keyword evidence="16" id="KW-0238">DNA-binding</keyword>
<dbReference type="PANTHER" id="PTHR10887:SF433">
    <property type="entry name" value="DNA REPLICATION ATP-DEPENDENT HELICASE_NUCLEASE DNA2"/>
    <property type="match status" value="1"/>
</dbReference>
<keyword evidence="8" id="KW-0479">Metal-binding</keyword>
<feature type="compositionally biased region" description="Polar residues" evidence="21">
    <location>
        <begin position="597"/>
        <end position="609"/>
    </location>
</feature>
<sequence length="1894" mass="206205">MPHSPRRPQHDSSTSSNQFELGQLASATSDDNNSAAASEDSNPIIWEDDAGTDLRHLFTRRGNNDSNDDDGDGELLPTMTQQVDEMMLHMEDSDDSSDDDKVSSSCNDDEGVKTDTNNNNSMQHSHSTYTPPAAATRSGRNKKQKLAPLLDSGDVLATISKVKRRRRRNDTCTDNSNDANNTNNNKSSVVEEAAGKEQSQKLTAKQEVDRVFDLLGLPPDTFKQNDPSDNYNNNNDTDSRQQQQLLSSQNSLTINNIHNGQSLSAQSSFETNTNNRNEHLKGRRLTFPDNKSGHNTSNNNDNDGGKRVKRHHSLPLGERSGSGPSKMIGGRILHHHDDTAISAAAAAGSGGEFGLKPDFGNDNPGDVDDDDDGVENLLKEIEQGLDQVCSTKGVESTRGESGSCPQLTAATSTTITAAAATVNNHPRPVSASNNVGREEKKVASSSSSSIQPFGIKNANATNTQRQSTTTTNSTSCDTAKRMELLSRNNNNNINSNNNTSDKITASSTGQPSPQPVAPTSNNEVNNNEADNANYDFDNDDLDEYMRGLSGDATSSSQGSQQACSTNNSSSTPVHATTAPTSSVISCPPPPPITTTSLSNNEVPIQSGNGSYDFLDNDNDDEWANVDLSGTQQCLEEKHTTNTEEADDDVDFDMDVIDFSALDKQVEQRLETIGDLDAAVAVPPPNAPIFNRRCGPNPNITSKEPLFLSFTRYVVRRVKDDLNTYTKTIDVSLWTLTEENGREGEMERLKKICLTSDISTNDVAIDGCIHLRGEWYHTNAKSGDVIHLGSISGTYLTDVTALPVILHSNPPVGSDVDDDLVLVIHPDELITPTLVSEAVKCPRLAVLQSRLGSTGLSAKSAVFGTLRHDLFERCLREKDTSRRSAALFTRDIIRNNAEALVGCGVTDRKEAFGEVIKTLPQIQSFLDMYTSWNATKKGQGMVSTKHGGALLKGMFPLYDAFLSIDEVFATEEWALVPELGLKGNVDATVLGRIKPVQSSTAPSAGNAERDALVPVELKTGHNQNAQHNHLAQLSVYTIMLRARHGSASNGDACSINNEETPNLIERGAASSGMLLYLNDKSFCAKHVKPSLSDIKSLVGQRNGIVCDVLNAARPRGIALKYDEGNNKSKVVVNEPPPPSALPPLLSSTSSCERCYKNRECMMYTSADGAGNETSFNAPRTNLPHRRLIDHFTGHLTGTDLEYFRKWDRLIDLERHASPSDIAKSWLYDSDEKEAKDGKCISSVILDVTHLSAALVKTNDSGIDGDATIRFRRSSESKSKQPITNLHFEKGSYVTIRTDGASSSAQSQRMQQSGSKCRTKRRRILIFRGSVASVTETSIDVILQQKDVSRLSSKSMFRIDRDELSNGAGLLLQNLVNFFTLDIPPFSTEALGQTPLKMKQLTQNTDSSARRRRLTNSIIRLEPPPRFSAVSEEDLFSEGVSFHDFVAGCDKSSLKRDFAKLNSDQKAAVLKVIAAEDFAIIQGLPGTGKSATIVFLTRLLVARGKRVLLTSYTHSAVDNLLCKLMDSGVNSSDLAPNPIVRIGRESSCHSNVHTLLAQNIACEAERQESNISSSTFTKPNADVLFNVVSSARVVGVSALTAPRSPLLAGQKFDVVIVDEAGQISQPAILGAIMAADSFVLVGDHMQLPPLVVSEVADQAGYGISMLMHLAEARGFPDAVAKLTMQYRMNEDICHFSNIVAYKGLLKCANDEVKNQKLHLPVPPKLETNVDMKWIERVVNPNSPVVFLDCASKEIQGPVNTAEISIVEQCVKALSDCGLAMSSIGVITPFRSQLHALKDNLNLIGNNELEISTIDRFQGRDKSVVIISLVRSNDEGKSGRLLQDFRRLNVALSRAKHKMIIIGSYSTLHQGSDVLRPVLESCRERGWIQNVPEKLYS</sequence>
<dbReference type="GO" id="GO:0005634">
    <property type="term" value="C:nucleus"/>
    <property type="evidence" value="ECO:0007669"/>
    <property type="project" value="UniProtKB-SubCell"/>
</dbReference>
<evidence type="ECO:0000256" key="2">
    <source>
        <dbReference type="ARBA" id="ARBA00004123"/>
    </source>
</evidence>
<dbReference type="GO" id="GO:0006281">
    <property type="term" value="P:DNA repair"/>
    <property type="evidence" value="ECO:0007669"/>
    <property type="project" value="UniProtKB-KW"/>
</dbReference>
<evidence type="ECO:0000256" key="3">
    <source>
        <dbReference type="ARBA" id="ARBA00007913"/>
    </source>
</evidence>
<feature type="region of interest" description="Disordered" evidence="21">
    <location>
        <begin position="422"/>
        <end position="619"/>
    </location>
</feature>
<dbReference type="EMBL" id="JATAAI010000023">
    <property type="protein sequence ID" value="KAK1737854.1"/>
    <property type="molecule type" value="Genomic_DNA"/>
</dbReference>
<evidence type="ECO:0000256" key="12">
    <source>
        <dbReference type="ARBA" id="ARBA00022806"/>
    </source>
</evidence>
<feature type="domain" description="DNA2/NAM7 helicase helicase" evidence="23">
    <location>
        <begin position="1564"/>
        <end position="1652"/>
    </location>
</feature>
<evidence type="ECO:0000256" key="17">
    <source>
        <dbReference type="ARBA" id="ARBA00023204"/>
    </source>
</evidence>
<feature type="domain" description="DNA replication factor Dna2 N-terminal" evidence="22">
    <location>
        <begin position="767"/>
        <end position="988"/>
    </location>
</feature>
<keyword evidence="7" id="KW-0540">Nuclease</keyword>
<feature type="region of interest" description="Disordered" evidence="21">
    <location>
        <begin position="91"/>
        <end position="244"/>
    </location>
</feature>
<keyword evidence="18" id="KW-0539">Nucleus</keyword>
<protein>
    <recommendedName>
        <fullName evidence="4">DNA helicase</fullName>
        <ecNumber evidence="4">3.6.4.12</ecNumber>
    </recommendedName>
</protein>
<dbReference type="GO" id="GO:0003677">
    <property type="term" value="F:DNA binding"/>
    <property type="evidence" value="ECO:0007669"/>
    <property type="project" value="UniProtKB-KW"/>
</dbReference>
<dbReference type="GO" id="GO:0005524">
    <property type="term" value="F:ATP binding"/>
    <property type="evidence" value="ECO:0007669"/>
    <property type="project" value="UniProtKB-KW"/>
</dbReference>
<dbReference type="Pfam" id="PF13087">
    <property type="entry name" value="AAA_12"/>
    <property type="match status" value="1"/>
</dbReference>
<evidence type="ECO:0000256" key="4">
    <source>
        <dbReference type="ARBA" id="ARBA00012551"/>
    </source>
</evidence>
<dbReference type="Gene3D" id="3.90.320.10">
    <property type="match status" value="1"/>
</dbReference>
<keyword evidence="10" id="KW-0227">DNA damage</keyword>
<feature type="compositionally biased region" description="Basic and acidic residues" evidence="21">
    <location>
        <begin position="193"/>
        <end position="212"/>
    </location>
</feature>
<dbReference type="InterPro" id="IPR041677">
    <property type="entry name" value="DNA2/NAM7_AAA_11"/>
</dbReference>
<comment type="cofactor">
    <cofactor evidence="1">
        <name>[4Fe-4S] cluster</name>
        <dbReference type="ChEBI" id="CHEBI:49883"/>
    </cofactor>
</comment>
<dbReference type="GO" id="GO:0005737">
    <property type="term" value="C:cytoplasm"/>
    <property type="evidence" value="ECO:0007669"/>
    <property type="project" value="TreeGrafter"/>
</dbReference>
<evidence type="ECO:0000313" key="26">
    <source>
        <dbReference type="Proteomes" id="UP001224775"/>
    </source>
</evidence>
<evidence type="ECO:0000259" key="23">
    <source>
        <dbReference type="Pfam" id="PF13086"/>
    </source>
</evidence>
<feature type="domain" description="DNA2/NAM7 helicase helicase" evidence="23">
    <location>
        <begin position="1458"/>
        <end position="1559"/>
    </location>
</feature>
<accession>A0AAD8Y292</accession>
<organism evidence="25 26">
    <name type="scientific">Skeletonema marinoi</name>
    <dbReference type="NCBI Taxonomy" id="267567"/>
    <lineage>
        <taxon>Eukaryota</taxon>
        <taxon>Sar</taxon>
        <taxon>Stramenopiles</taxon>
        <taxon>Ochrophyta</taxon>
        <taxon>Bacillariophyta</taxon>
        <taxon>Coscinodiscophyceae</taxon>
        <taxon>Thalassiosirophycidae</taxon>
        <taxon>Thalassiosirales</taxon>
        <taxon>Skeletonemataceae</taxon>
        <taxon>Skeletonema</taxon>
        <taxon>Skeletonema marinoi-dohrnii complex</taxon>
    </lineage>
</organism>
<feature type="compositionally biased region" description="Low complexity" evidence="21">
    <location>
        <begin position="457"/>
        <end position="475"/>
    </location>
</feature>
<name>A0AAD8Y292_9STRA</name>
<keyword evidence="14" id="KW-0408">Iron</keyword>
<gene>
    <name evidence="25" type="ORF">QTG54_011626</name>
</gene>
<dbReference type="InterPro" id="IPR047187">
    <property type="entry name" value="SF1_C_Upf1"/>
</dbReference>
<feature type="compositionally biased region" description="Low complexity" evidence="21">
    <location>
        <begin position="488"/>
        <end position="498"/>
    </location>
</feature>
<dbReference type="Pfam" id="PF08696">
    <property type="entry name" value="Dna2"/>
    <property type="match status" value="1"/>
</dbReference>
<dbReference type="GO" id="GO:0017108">
    <property type="term" value="F:5'-flap endonuclease activity"/>
    <property type="evidence" value="ECO:0007669"/>
    <property type="project" value="TreeGrafter"/>
</dbReference>
<dbReference type="InterPro" id="IPR045055">
    <property type="entry name" value="DNA2/NAM7-like"/>
</dbReference>
<feature type="compositionally biased region" description="Polar residues" evidence="21">
    <location>
        <begin position="114"/>
        <end position="130"/>
    </location>
</feature>
<evidence type="ECO:0000256" key="15">
    <source>
        <dbReference type="ARBA" id="ARBA00023014"/>
    </source>
</evidence>
<feature type="compositionally biased region" description="Polar residues" evidence="21">
    <location>
        <begin position="11"/>
        <end position="20"/>
    </location>
</feature>
<dbReference type="Gene3D" id="3.40.50.300">
    <property type="entry name" value="P-loop containing nucleotide triphosphate hydrolases"/>
    <property type="match status" value="2"/>
</dbReference>
<feature type="region of interest" description="Disordered" evidence="21">
    <location>
        <begin position="57"/>
        <end position="76"/>
    </location>
</feature>
<proteinExistence type="inferred from homology"/>
<dbReference type="GO" id="GO:0071932">
    <property type="term" value="P:replication fork reversal"/>
    <property type="evidence" value="ECO:0007669"/>
    <property type="project" value="TreeGrafter"/>
</dbReference>
<keyword evidence="6" id="KW-0235">DNA replication</keyword>
<evidence type="ECO:0000256" key="21">
    <source>
        <dbReference type="SAM" id="MobiDB-lite"/>
    </source>
</evidence>
<evidence type="ECO:0000256" key="8">
    <source>
        <dbReference type="ARBA" id="ARBA00022723"/>
    </source>
</evidence>
<dbReference type="CDD" id="cd18808">
    <property type="entry name" value="SF1_C_Upf1"/>
    <property type="match status" value="1"/>
</dbReference>
<dbReference type="InterPro" id="IPR027417">
    <property type="entry name" value="P-loop_NTPase"/>
</dbReference>
<evidence type="ECO:0000259" key="22">
    <source>
        <dbReference type="Pfam" id="PF08696"/>
    </source>
</evidence>
<feature type="domain" description="DNA2/NAM7 helicase-like C-terminal" evidence="24">
    <location>
        <begin position="1660"/>
        <end position="1861"/>
    </location>
</feature>
<keyword evidence="11 25" id="KW-0378">Hydrolase</keyword>
<dbReference type="SUPFAM" id="SSF52540">
    <property type="entry name" value="P-loop containing nucleoside triphosphate hydrolases"/>
    <property type="match status" value="1"/>
</dbReference>
<dbReference type="Pfam" id="PF13086">
    <property type="entry name" value="AAA_11"/>
    <property type="match status" value="2"/>
</dbReference>
<feature type="compositionally biased region" description="Low complexity" evidence="21">
    <location>
        <begin position="521"/>
        <end position="535"/>
    </location>
</feature>
<evidence type="ECO:0000256" key="16">
    <source>
        <dbReference type="ARBA" id="ARBA00023125"/>
    </source>
</evidence>
<evidence type="ECO:0000256" key="14">
    <source>
        <dbReference type="ARBA" id="ARBA00023004"/>
    </source>
</evidence>
<evidence type="ECO:0000256" key="20">
    <source>
        <dbReference type="ARBA" id="ARBA00047995"/>
    </source>
</evidence>
<dbReference type="GO" id="GO:0003678">
    <property type="term" value="F:DNA helicase activity"/>
    <property type="evidence" value="ECO:0007669"/>
    <property type="project" value="UniProtKB-EC"/>
</dbReference>
<dbReference type="EC" id="3.6.4.12" evidence="4"/>
<comment type="caution">
    <text evidence="25">The sequence shown here is derived from an EMBL/GenBank/DDBJ whole genome shotgun (WGS) entry which is preliminary data.</text>
</comment>
<feature type="compositionally biased region" description="Polar residues" evidence="21">
    <location>
        <begin position="293"/>
        <end position="302"/>
    </location>
</feature>
<evidence type="ECO:0000256" key="10">
    <source>
        <dbReference type="ARBA" id="ARBA00022763"/>
    </source>
</evidence>
<keyword evidence="17" id="KW-0234">DNA repair</keyword>
<dbReference type="Proteomes" id="UP001224775">
    <property type="component" value="Unassembled WGS sequence"/>
</dbReference>
<evidence type="ECO:0000256" key="13">
    <source>
        <dbReference type="ARBA" id="ARBA00022840"/>
    </source>
</evidence>
<feature type="compositionally biased region" description="Low complexity" evidence="21">
    <location>
        <begin position="172"/>
        <end position="188"/>
    </location>
</feature>
<evidence type="ECO:0000256" key="18">
    <source>
        <dbReference type="ARBA" id="ARBA00023242"/>
    </source>
</evidence>
<keyword evidence="19" id="KW-0511">Multifunctional enzyme</keyword>
<comment type="subcellular location">
    <subcellularLocation>
        <location evidence="2">Nucleus</location>
    </subcellularLocation>
</comment>
<evidence type="ECO:0000256" key="6">
    <source>
        <dbReference type="ARBA" id="ARBA00022705"/>
    </source>
</evidence>
<keyword evidence="13" id="KW-0067">ATP-binding</keyword>
<evidence type="ECO:0000256" key="7">
    <source>
        <dbReference type="ARBA" id="ARBA00022722"/>
    </source>
</evidence>
<dbReference type="PANTHER" id="PTHR10887">
    <property type="entry name" value="DNA2/NAM7 HELICASE FAMILY"/>
    <property type="match status" value="1"/>
</dbReference>
<comment type="catalytic activity">
    <reaction evidence="20">
        <text>ATP + H2O = ADP + phosphate + H(+)</text>
        <dbReference type="Rhea" id="RHEA:13065"/>
        <dbReference type="ChEBI" id="CHEBI:15377"/>
        <dbReference type="ChEBI" id="CHEBI:15378"/>
        <dbReference type="ChEBI" id="CHEBI:30616"/>
        <dbReference type="ChEBI" id="CHEBI:43474"/>
        <dbReference type="ChEBI" id="CHEBI:456216"/>
        <dbReference type="EC" id="3.6.4.12"/>
    </reaction>
</comment>
<evidence type="ECO:0000259" key="24">
    <source>
        <dbReference type="Pfam" id="PF13087"/>
    </source>
</evidence>
<feature type="region of interest" description="Disordered" evidence="21">
    <location>
        <begin position="1"/>
        <end position="49"/>
    </location>
</feature>
<dbReference type="GO" id="GO:0051539">
    <property type="term" value="F:4 iron, 4 sulfur cluster binding"/>
    <property type="evidence" value="ECO:0007669"/>
    <property type="project" value="UniProtKB-KW"/>
</dbReference>
<feature type="compositionally biased region" description="Polar residues" evidence="21">
    <location>
        <begin position="551"/>
        <end position="578"/>
    </location>
</feature>
<dbReference type="InterPro" id="IPR014808">
    <property type="entry name" value="DNA_replication_fac_Dna2_N"/>
</dbReference>
<evidence type="ECO:0000256" key="11">
    <source>
        <dbReference type="ARBA" id="ARBA00022801"/>
    </source>
</evidence>
<feature type="region of interest" description="Disordered" evidence="21">
    <location>
        <begin position="263"/>
        <end position="325"/>
    </location>
</feature>
<feature type="compositionally biased region" description="Low complexity" evidence="21">
    <location>
        <begin position="225"/>
        <end position="244"/>
    </location>
</feature>
<feature type="compositionally biased region" description="Polar residues" evidence="21">
    <location>
        <begin position="263"/>
        <end position="275"/>
    </location>
</feature>
<dbReference type="InterPro" id="IPR041679">
    <property type="entry name" value="DNA2/NAM7-like_C"/>
</dbReference>
<comment type="similarity">
    <text evidence="3">Belongs to the DNA2/NAM7 helicase family.</text>
</comment>
<evidence type="ECO:0000313" key="25">
    <source>
        <dbReference type="EMBL" id="KAK1737854.1"/>
    </source>
</evidence>